<evidence type="ECO:0000256" key="1">
    <source>
        <dbReference type="SAM" id="SignalP"/>
    </source>
</evidence>
<evidence type="ECO:0000313" key="2">
    <source>
        <dbReference type="EMBL" id="SEG61715.1"/>
    </source>
</evidence>
<dbReference type="AlphaFoldDB" id="A0A1H6BMP7"/>
<organism evidence="2 3">
    <name type="scientific">Bryocella elongata</name>
    <dbReference type="NCBI Taxonomy" id="863522"/>
    <lineage>
        <taxon>Bacteria</taxon>
        <taxon>Pseudomonadati</taxon>
        <taxon>Acidobacteriota</taxon>
        <taxon>Terriglobia</taxon>
        <taxon>Terriglobales</taxon>
        <taxon>Acidobacteriaceae</taxon>
        <taxon>Bryocella</taxon>
    </lineage>
</organism>
<keyword evidence="3" id="KW-1185">Reference proteome</keyword>
<dbReference type="EMBL" id="FNVA01000007">
    <property type="protein sequence ID" value="SEG61715.1"/>
    <property type="molecule type" value="Genomic_DNA"/>
</dbReference>
<evidence type="ECO:0000313" key="3">
    <source>
        <dbReference type="Proteomes" id="UP000236728"/>
    </source>
</evidence>
<gene>
    <name evidence="2" type="ORF">SAMN05421819_3831</name>
</gene>
<feature type="signal peptide" evidence="1">
    <location>
        <begin position="1"/>
        <end position="25"/>
    </location>
</feature>
<sequence>MKITLVRALVVALALAGFSATTVSAKTTVKPATSAVPVPLCPPGDPNGCGID</sequence>
<name>A0A1H6BMP7_9BACT</name>
<protein>
    <recommendedName>
        <fullName evidence="4">Porin</fullName>
    </recommendedName>
</protein>
<keyword evidence="1" id="KW-0732">Signal</keyword>
<reference evidence="2 3" key="1">
    <citation type="submission" date="2016-10" db="EMBL/GenBank/DDBJ databases">
        <authorList>
            <person name="de Groot N.N."/>
        </authorList>
    </citation>
    <scope>NUCLEOTIDE SEQUENCE [LARGE SCALE GENOMIC DNA]</scope>
    <source>
        <strain evidence="2 3">DSM 22489</strain>
    </source>
</reference>
<dbReference type="Proteomes" id="UP000236728">
    <property type="component" value="Unassembled WGS sequence"/>
</dbReference>
<dbReference type="RefSeq" id="WP_200821590.1">
    <property type="nucleotide sequence ID" value="NZ_FNVA01000007.1"/>
</dbReference>
<accession>A0A1H6BMP7</accession>
<evidence type="ECO:0008006" key="4">
    <source>
        <dbReference type="Google" id="ProtNLM"/>
    </source>
</evidence>
<feature type="chain" id="PRO_5009294042" description="Porin" evidence="1">
    <location>
        <begin position="26"/>
        <end position="52"/>
    </location>
</feature>
<proteinExistence type="predicted"/>